<keyword evidence="10" id="KW-0175">Coiled coil</keyword>
<evidence type="ECO:0000259" key="12">
    <source>
        <dbReference type="Pfam" id="PF26002"/>
    </source>
</evidence>
<dbReference type="InterPro" id="IPR058982">
    <property type="entry name" value="Beta-barrel_AprE"/>
</dbReference>
<keyword evidence="4 9" id="KW-1003">Cell membrane</keyword>
<evidence type="ECO:0000256" key="6">
    <source>
        <dbReference type="ARBA" id="ARBA00022692"/>
    </source>
</evidence>
<accession>A0ABU8QVS8</accession>
<evidence type="ECO:0000313" key="14">
    <source>
        <dbReference type="Proteomes" id="UP001380290"/>
    </source>
</evidence>
<dbReference type="RefSeq" id="WP_339599908.1">
    <property type="nucleotide sequence ID" value="NZ_JBBHLC010000050.1"/>
</dbReference>
<keyword evidence="3 9" id="KW-0813">Transport</keyword>
<dbReference type="Proteomes" id="UP001380290">
    <property type="component" value="Unassembled WGS sequence"/>
</dbReference>
<dbReference type="Pfam" id="PF26002">
    <property type="entry name" value="Beta-barrel_AprE"/>
    <property type="match status" value="1"/>
</dbReference>
<keyword evidence="6 9" id="KW-0812">Transmembrane</keyword>
<reference evidence="13 14" key="1">
    <citation type="submission" date="2024-02" db="EMBL/GenBank/DDBJ databases">
        <title>Identification of pathogenicity and growth-promoting function of Pseudomonas putida variant.</title>
        <authorList>
            <person name="Sun J."/>
        </authorList>
    </citation>
    <scope>NUCLEOTIDE SEQUENCE [LARGE SCALE GENOMIC DNA]</scope>
    <source>
        <strain evidence="13 14">A03</strain>
    </source>
</reference>
<dbReference type="Gene3D" id="2.40.30.170">
    <property type="match status" value="1"/>
</dbReference>
<keyword evidence="8 9" id="KW-0472">Membrane</keyword>
<gene>
    <name evidence="13" type="ORF">V7S98_16205</name>
</gene>
<evidence type="ECO:0000256" key="4">
    <source>
        <dbReference type="ARBA" id="ARBA00022475"/>
    </source>
</evidence>
<organism evidence="13 14">
    <name type="scientific">Pseudomonas farsensis</name>
    <dbReference type="NCBI Taxonomy" id="2745492"/>
    <lineage>
        <taxon>Bacteria</taxon>
        <taxon>Pseudomonadati</taxon>
        <taxon>Pseudomonadota</taxon>
        <taxon>Gammaproteobacteria</taxon>
        <taxon>Pseudomonadales</taxon>
        <taxon>Pseudomonadaceae</taxon>
        <taxon>Pseudomonas</taxon>
    </lineage>
</organism>
<evidence type="ECO:0000259" key="11">
    <source>
        <dbReference type="Pfam" id="PF25994"/>
    </source>
</evidence>
<keyword evidence="5 9" id="KW-0997">Cell inner membrane</keyword>
<dbReference type="InterPro" id="IPR058781">
    <property type="entry name" value="HH_AprE-like"/>
</dbReference>
<dbReference type="Gene3D" id="2.40.50.100">
    <property type="match status" value="1"/>
</dbReference>
<evidence type="ECO:0000256" key="9">
    <source>
        <dbReference type="RuleBase" id="RU365093"/>
    </source>
</evidence>
<proteinExistence type="inferred from homology"/>
<evidence type="ECO:0000313" key="13">
    <source>
        <dbReference type="EMBL" id="MEJ5864768.1"/>
    </source>
</evidence>
<dbReference type="InterPro" id="IPR050739">
    <property type="entry name" value="MFP"/>
</dbReference>
<evidence type="ECO:0000256" key="2">
    <source>
        <dbReference type="ARBA" id="ARBA00009477"/>
    </source>
</evidence>
<comment type="caution">
    <text evidence="13">The sequence shown here is derived from an EMBL/GenBank/DDBJ whole genome shotgun (WGS) entry which is preliminary data.</text>
</comment>
<dbReference type="PRINTS" id="PR01490">
    <property type="entry name" value="RTXTOXIND"/>
</dbReference>
<sequence length="443" mass="48174">MNLNLQAPASADDADAPLPVDDRPTRRIGYLIVLVTFGLFGGWAALAPLESAALAPGVVTVKSYRKTVQHLEGGIVRELRVHDGDQVKAGDVLLVLDNTQARAEAEMIRSQLIAAQALEERLVAERDGLAAPALQARLNADDPRVREARESEARIFQARRAALLGEISLQEKTIQQIRAQLAGNKAIRAEKERLLPGYDSEIANLDDLLKQGYVDSQRLQERQRDLGNMKAQLAELRSDAARAEQQIAEAQLKILQLNKAFASEVAGLLGETRNKVYDLSERLGAVQDREQRTQVLAPEAGMVMGMTVHTLGGVISPGTPLMDIVPANEELIVEAQISPMDIDRINVGTLANIRFSAFKSSTTPVIEGRLVQVSADRLINKDTGAPYYLARVAVTDNGHKALGRLALLPGMPAEVLVNTGARTLLQYLMQPASNAFARSLIEE</sequence>
<protein>
    <recommendedName>
        <fullName evidence="9">Membrane fusion protein (MFP) family protein</fullName>
    </recommendedName>
</protein>
<evidence type="ECO:0000256" key="3">
    <source>
        <dbReference type="ARBA" id="ARBA00022448"/>
    </source>
</evidence>
<keyword evidence="7 9" id="KW-1133">Transmembrane helix</keyword>
<evidence type="ECO:0000256" key="8">
    <source>
        <dbReference type="ARBA" id="ARBA00023136"/>
    </source>
</evidence>
<dbReference type="PANTHER" id="PTHR30386:SF17">
    <property type="entry name" value="ALKALINE PROTEASE SECRETION PROTEIN APRE"/>
    <property type="match status" value="1"/>
</dbReference>
<dbReference type="Pfam" id="PF25994">
    <property type="entry name" value="HH_AprE"/>
    <property type="match status" value="1"/>
</dbReference>
<dbReference type="NCBIfam" id="TIGR01843">
    <property type="entry name" value="type_I_hlyD"/>
    <property type="match status" value="1"/>
</dbReference>
<dbReference type="EMBL" id="JBBHLC010000050">
    <property type="protein sequence ID" value="MEJ5864768.1"/>
    <property type="molecule type" value="Genomic_DNA"/>
</dbReference>
<comment type="similarity">
    <text evidence="2 9">Belongs to the membrane fusion protein (MFP) (TC 8.A.1) family.</text>
</comment>
<evidence type="ECO:0000256" key="1">
    <source>
        <dbReference type="ARBA" id="ARBA00004377"/>
    </source>
</evidence>
<dbReference type="InterPro" id="IPR010129">
    <property type="entry name" value="T1SS_HlyD"/>
</dbReference>
<feature type="coiled-coil region" evidence="10">
    <location>
        <begin position="219"/>
        <end position="260"/>
    </location>
</feature>
<name>A0ABU8QVS8_9PSED</name>
<comment type="subcellular location">
    <subcellularLocation>
        <location evidence="1 9">Cell inner membrane</location>
        <topology evidence="1 9">Single-pass membrane protein</topology>
    </subcellularLocation>
</comment>
<feature type="transmembrane region" description="Helical" evidence="9">
    <location>
        <begin position="28"/>
        <end position="46"/>
    </location>
</feature>
<dbReference type="PANTHER" id="PTHR30386">
    <property type="entry name" value="MEMBRANE FUSION SUBUNIT OF EMRAB-TOLC MULTIDRUG EFFLUX PUMP"/>
    <property type="match status" value="1"/>
</dbReference>
<evidence type="ECO:0000256" key="5">
    <source>
        <dbReference type="ARBA" id="ARBA00022519"/>
    </source>
</evidence>
<feature type="domain" description="AprE-like beta-barrel" evidence="12">
    <location>
        <begin position="331"/>
        <end position="420"/>
    </location>
</feature>
<keyword evidence="14" id="KW-1185">Reference proteome</keyword>
<evidence type="ECO:0000256" key="7">
    <source>
        <dbReference type="ARBA" id="ARBA00022989"/>
    </source>
</evidence>
<dbReference type="SUPFAM" id="SSF111369">
    <property type="entry name" value="HlyD-like secretion proteins"/>
    <property type="match status" value="1"/>
</dbReference>
<evidence type="ECO:0000256" key="10">
    <source>
        <dbReference type="SAM" id="Coils"/>
    </source>
</evidence>
<feature type="domain" description="AprE-like long alpha-helical hairpin" evidence="11">
    <location>
        <begin position="101"/>
        <end position="289"/>
    </location>
</feature>